<dbReference type="Pfam" id="PF20175">
    <property type="entry name" value="Tra1_central"/>
    <property type="match status" value="1"/>
</dbReference>
<keyword evidence="3" id="KW-1185">Reference proteome</keyword>
<feature type="compositionally biased region" description="Low complexity" evidence="1">
    <location>
        <begin position="1534"/>
        <end position="1566"/>
    </location>
</feature>
<dbReference type="InterPro" id="IPR050517">
    <property type="entry name" value="DDR_Repair_Kinase"/>
</dbReference>
<reference evidence="2 3" key="1">
    <citation type="journal article" date="2023" name="Arcadia Sci">
        <title>De novo assembly of a long-read Amblyomma americanum tick genome.</title>
        <authorList>
            <person name="Chou S."/>
            <person name="Poskanzer K.E."/>
            <person name="Rollins M."/>
            <person name="Thuy-Boun P.S."/>
        </authorList>
    </citation>
    <scope>NUCLEOTIDE SEQUENCE [LARGE SCALE GENOMIC DNA]</scope>
    <source>
        <strain evidence="2">F_SG_1</strain>
        <tissue evidence="2">Salivary glands</tissue>
    </source>
</reference>
<dbReference type="GO" id="GO:0006355">
    <property type="term" value="P:regulation of DNA-templated transcription"/>
    <property type="evidence" value="ECO:0007669"/>
    <property type="project" value="TreeGrafter"/>
</dbReference>
<dbReference type="Pfam" id="PF20206">
    <property type="entry name" value="Tra1_ring"/>
    <property type="match status" value="1"/>
</dbReference>
<accession>A0AAQ4FAN1</accession>
<evidence type="ECO:0000313" key="3">
    <source>
        <dbReference type="Proteomes" id="UP001321473"/>
    </source>
</evidence>
<dbReference type="EMBL" id="JARKHS020005253">
    <property type="protein sequence ID" value="KAK8783725.1"/>
    <property type="molecule type" value="Genomic_DNA"/>
</dbReference>
<name>A0AAQ4FAN1_AMBAM</name>
<dbReference type="GO" id="GO:0006281">
    <property type="term" value="P:DNA repair"/>
    <property type="evidence" value="ECO:0007669"/>
    <property type="project" value="TreeGrafter"/>
</dbReference>
<dbReference type="InterPro" id="IPR046807">
    <property type="entry name" value="Tra1_central"/>
</dbReference>
<organism evidence="2 3">
    <name type="scientific">Amblyomma americanum</name>
    <name type="common">Lone star tick</name>
    <dbReference type="NCBI Taxonomy" id="6943"/>
    <lineage>
        <taxon>Eukaryota</taxon>
        <taxon>Metazoa</taxon>
        <taxon>Ecdysozoa</taxon>
        <taxon>Arthropoda</taxon>
        <taxon>Chelicerata</taxon>
        <taxon>Arachnida</taxon>
        <taxon>Acari</taxon>
        <taxon>Parasitiformes</taxon>
        <taxon>Ixodida</taxon>
        <taxon>Ixodoidea</taxon>
        <taxon>Ixodidae</taxon>
        <taxon>Amblyomminae</taxon>
        <taxon>Amblyomma</taxon>
    </lineage>
</organism>
<sequence>MSCKLLLNLVECIRTRSDQENGNGRELLIRMLEVFVLKFKTIAKLQLPVLMQKSRQQGPPSEANREDSARASLQFSASLADLKEEKSNAYTVADCRGLVKTLVCGVKTITWGIGTCKMPGGPLEEKQFQPKETLVFIRLVKYALQALDVYTLPPGNTVGGTGCGAGAVSGAAASSARTAALQSAVRSKEEKEVLDHFGGVFTMMSQSTFREVFSTTIEYVVERLNKNSALQIVANFFLANRATSPIFATILVEYLLERMEEMGGNPDKSNLYLKLFKLVFGSVSLFAAENELMLKPHLHRIVNRSMELALSAREPYNYFLLLRALFRSIGGGSHDLLYQEFLPLLPTLLQGLNGLQSGLHKQHMKDLFVELCLTVPVRLSSLLPYLPMLMDPLVSALNGSQTLISQGLRTLELCVDNLQPDFLYEHIQPVRAELMQALWRTLRNPTDSIAQVAFRVLGKFGGGNRKMLMEPQRLDFCDRDSPGPCITVHFQDHKSPITLPVDKIIETAFNALKQSGIDSFYRRQCWEIIRGFLVANLQLDDDRHAMLQLFSHPSFGTGEIAPIQTCPYKCPDVETRKVHQMALTGMFAAAAIKELHSQVLPFLVSLVHHYTLVAVAQQAGPLRQTRQPTQGMDPAVLVDAVASIMAHEEKELCKVGQLAVLLITENSATVLTSRERACQLPFLDYLADQLCTLCYDRAWYAKSGGCFAIKCLVERMPLRWVLAHQYVFLKALFFIMMDLTGEVSNGAVDMAKTNLEKMLALCGAPLPADAPDDLRAAQRKSLHEVSLELVRQVTSPNACVRQQAMRSLEALAAASGQSVAALMEPHREVLADMVPPKKHLLRHQPLNAQIGLMEGNTFCTSLQPRLFALDVTVTEHKTFFTELVNLCELEDAALLKLPCYKGCSPAALVSLRRAALRALATCHYLPCRERVFHVLYRALNARDPELQEAAFRCMSDFVAACNIDMDMVHKAIRSLLMLLGDFRQLSLSVIQRLSYLTQLFPHTFNEKLCDQLLQHLGCWLEVAARTPHRGPGATEVRQCAAIIAIFPQIPAAGPAFVKPLVTLVLRHEQQLMVEAGSPFQAPLRRFLERHPVTALELLLAEPQVQDEQLNRFLEHLLRDGATFRAALQRTAGCVDRLAQLLDEGPELQRLAVRLVAAVARREPQFLAERPALVQRLRSVWVSDAFQAGAGGLAQWREPKLLCRCLLAVVQQRPHEIELLFQLLRAFTGRFLPDFGFLREFLDSWAAKGQTVEWKRAAFFRFVEAFGDPAFPQPLLAKVLQQLLIPAFAASFERGEGEALIGGPPQPERDSPDNVISVFINRVIDPENPFGTSDAVRILLLQFSCLLVEQASPHIHDAANKRQGIKLRRLMTFAWPCLLGKNCVDPATKYHGHLLLAHIIAKFAIHKRIVLQVFHSLLKAHAVEARSVVRQALEILTPAMPARMEDGNTMLTHWTKKIIVEEGHTLAQLVHMLQLLYRHYRVYYPVRHHLIQHMVSSVQRLGFTPNANIEHKKLAVDLAEVVIRWEMQRNREEQQAQQQQQTPQAQQQQQQQQPQAQQQQQQQQPQTSEESRRLLDQSGRARQAAPRPDRPIEKHHADALVNFLLRMACQV</sequence>
<dbReference type="PANTHER" id="PTHR11139">
    <property type="entry name" value="ATAXIA TELANGIECTASIA MUTATED ATM -RELATED"/>
    <property type="match status" value="1"/>
</dbReference>
<feature type="non-terminal residue" evidence="2">
    <location>
        <position position="1610"/>
    </location>
</feature>
<dbReference type="GO" id="GO:0000124">
    <property type="term" value="C:SAGA complex"/>
    <property type="evidence" value="ECO:0007669"/>
    <property type="project" value="TreeGrafter"/>
</dbReference>
<dbReference type="InterPro" id="IPR011989">
    <property type="entry name" value="ARM-like"/>
</dbReference>
<comment type="caution">
    <text evidence="2">The sequence shown here is derived from an EMBL/GenBank/DDBJ whole genome shotgun (WGS) entry which is preliminary data.</text>
</comment>
<dbReference type="Gene3D" id="1.25.10.10">
    <property type="entry name" value="Leucine-rich Repeat Variant"/>
    <property type="match status" value="1"/>
</dbReference>
<protein>
    <submittedName>
        <fullName evidence="2">Uncharacterized protein</fullName>
    </submittedName>
</protein>
<dbReference type="Proteomes" id="UP001321473">
    <property type="component" value="Unassembled WGS sequence"/>
</dbReference>
<proteinExistence type="predicted"/>
<dbReference type="InterPro" id="IPR016024">
    <property type="entry name" value="ARM-type_fold"/>
</dbReference>
<dbReference type="PANTHER" id="PTHR11139:SF1">
    <property type="entry name" value="TRANSFORMATION_TRANSCRIPTION DOMAIN-ASSOCIATED PROTEIN"/>
    <property type="match status" value="1"/>
</dbReference>
<dbReference type="SUPFAM" id="SSF48371">
    <property type="entry name" value="ARM repeat"/>
    <property type="match status" value="1"/>
</dbReference>
<gene>
    <name evidence="2" type="ORF">V5799_009910</name>
</gene>
<evidence type="ECO:0000313" key="2">
    <source>
        <dbReference type="EMBL" id="KAK8783725.1"/>
    </source>
</evidence>
<evidence type="ECO:0000256" key="1">
    <source>
        <dbReference type="SAM" id="MobiDB-lite"/>
    </source>
</evidence>
<dbReference type="InterPro" id="IPR046805">
    <property type="entry name" value="Tra1_ring"/>
</dbReference>
<feature type="region of interest" description="Disordered" evidence="1">
    <location>
        <begin position="1533"/>
        <end position="1593"/>
    </location>
</feature>
<dbReference type="GO" id="GO:0035267">
    <property type="term" value="C:NuA4 histone acetyltransferase complex"/>
    <property type="evidence" value="ECO:0007669"/>
    <property type="project" value="TreeGrafter"/>
</dbReference>
<dbReference type="GO" id="GO:0005634">
    <property type="term" value="C:nucleus"/>
    <property type="evidence" value="ECO:0007669"/>
    <property type="project" value="TreeGrafter"/>
</dbReference>